<reference evidence="2 3" key="1">
    <citation type="submission" date="2018-06" db="EMBL/GenBank/DDBJ databases">
        <title>The complete genome sequence of a nosiheptide producer Streptomyces actuosus ATCC 25421: deducing the ability of producing a new class III lantibiotics.</title>
        <authorList>
            <person name="Liu W."/>
            <person name="Sun F."/>
            <person name="Hu Y."/>
        </authorList>
    </citation>
    <scope>NUCLEOTIDE SEQUENCE [LARGE SCALE GENOMIC DNA]</scope>
    <source>
        <strain evidence="2 3">ATCC 25421</strain>
    </source>
</reference>
<dbReference type="Proteomes" id="UP000247634">
    <property type="component" value="Chromosome"/>
</dbReference>
<evidence type="ECO:0000313" key="3">
    <source>
        <dbReference type="Proteomes" id="UP000247634"/>
    </source>
</evidence>
<keyword evidence="3" id="KW-1185">Reference proteome</keyword>
<accession>A0A2U9P4D2</accession>
<sequence length="74" mass="7944">MSTATLYPATGPTRPHGASPVTGSHRHLLGDTLRAVRVYARAAFDVVVLGEYGEETVVRRRGRPEDMSTYTGAG</sequence>
<dbReference type="KEGG" id="sact:DMT42_17565"/>
<proteinExistence type="predicted"/>
<feature type="region of interest" description="Disordered" evidence="1">
    <location>
        <begin position="1"/>
        <end position="25"/>
    </location>
</feature>
<dbReference type="RefSeq" id="WP_110628857.1">
    <property type="nucleotide sequence ID" value="NZ_CP029788.1"/>
</dbReference>
<dbReference type="AlphaFoldDB" id="A0A2U9P4D2"/>
<dbReference type="EMBL" id="CP029788">
    <property type="protein sequence ID" value="AWT43945.1"/>
    <property type="molecule type" value="Genomic_DNA"/>
</dbReference>
<evidence type="ECO:0000256" key="1">
    <source>
        <dbReference type="SAM" id="MobiDB-lite"/>
    </source>
</evidence>
<protein>
    <submittedName>
        <fullName evidence="2">Uncharacterized protein</fullName>
    </submittedName>
</protein>
<gene>
    <name evidence="2" type="ORF">DMT42_17565</name>
</gene>
<evidence type="ECO:0000313" key="2">
    <source>
        <dbReference type="EMBL" id="AWT43945.1"/>
    </source>
</evidence>
<dbReference type="OrthoDB" id="4315371at2"/>
<name>A0A2U9P4D2_STRAS</name>
<organism evidence="2 3">
    <name type="scientific">Streptomyces actuosus</name>
    <dbReference type="NCBI Taxonomy" id="1885"/>
    <lineage>
        <taxon>Bacteria</taxon>
        <taxon>Bacillati</taxon>
        <taxon>Actinomycetota</taxon>
        <taxon>Actinomycetes</taxon>
        <taxon>Kitasatosporales</taxon>
        <taxon>Streptomycetaceae</taxon>
        <taxon>Streptomyces</taxon>
    </lineage>
</organism>